<feature type="region of interest" description="Disordered" evidence="6">
    <location>
        <begin position="319"/>
        <end position="356"/>
    </location>
</feature>
<dbReference type="GO" id="GO:0005524">
    <property type="term" value="F:ATP binding"/>
    <property type="evidence" value="ECO:0007669"/>
    <property type="project" value="UniProtKB-KW"/>
</dbReference>
<feature type="compositionally biased region" description="Basic and acidic residues" evidence="6">
    <location>
        <begin position="325"/>
        <end position="335"/>
    </location>
</feature>
<evidence type="ECO:0000256" key="6">
    <source>
        <dbReference type="SAM" id="MobiDB-lite"/>
    </source>
</evidence>
<dbReference type="Proteomes" id="UP000494040">
    <property type="component" value="Unassembled WGS sequence"/>
</dbReference>
<dbReference type="OrthoDB" id="541276at2759"/>
<accession>A0A8I6TJE7</accession>
<evidence type="ECO:0000256" key="5">
    <source>
        <dbReference type="ARBA" id="ARBA00022840"/>
    </source>
</evidence>
<feature type="compositionally biased region" description="Polar residues" evidence="6">
    <location>
        <begin position="378"/>
        <end position="393"/>
    </location>
</feature>
<dbReference type="PANTHER" id="PTHR24346">
    <property type="entry name" value="MAP/MICROTUBULE AFFINITY-REGULATING KINASE"/>
    <property type="match status" value="1"/>
</dbReference>
<dbReference type="FunFam" id="1.10.510.10:FF:000571">
    <property type="entry name" value="Maternal embryonic leucine zipper kinase"/>
    <property type="match status" value="1"/>
</dbReference>
<dbReference type="AlphaFoldDB" id="A0A8I6TJE7"/>
<dbReference type="Pfam" id="PF00069">
    <property type="entry name" value="Pkinase"/>
    <property type="match status" value="1"/>
</dbReference>
<dbReference type="InterPro" id="IPR008271">
    <property type="entry name" value="Ser/Thr_kinase_AS"/>
</dbReference>
<dbReference type="GO" id="GO:0005737">
    <property type="term" value="C:cytoplasm"/>
    <property type="evidence" value="ECO:0007669"/>
    <property type="project" value="TreeGrafter"/>
</dbReference>
<evidence type="ECO:0000256" key="4">
    <source>
        <dbReference type="ARBA" id="ARBA00022777"/>
    </source>
</evidence>
<keyword evidence="5" id="KW-0067">ATP-binding</keyword>
<evidence type="ECO:0000256" key="2">
    <source>
        <dbReference type="ARBA" id="ARBA00022679"/>
    </source>
</evidence>
<dbReference type="GO" id="GO:0050321">
    <property type="term" value="F:tau-protein kinase activity"/>
    <property type="evidence" value="ECO:0007669"/>
    <property type="project" value="TreeGrafter"/>
</dbReference>
<name>A0A8I6TJE7_CIMLE</name>
<feature type="domain" description="Protein kinase" evidence="7">
    <location>
        <begin position="19"/>
        <end position="290"/>
    </location>
</feature>
<protein>
    <recommendedName>
        <fullName evidence="7">Protein kinase domain-containing protein</fullName>
    </recommendedName>
</protein>
<dbReference type="InterPro" id="IPR000719">
    <property type="entry name" value="Prot_kinase_dom"/>
</dbReference>
<evidence type="ECO:0000256" key="1">
    <source>
        <dbReference type="ARBA" id="ARBA00022527"/>
    </source>
</evidence>
<keyword evidence="3" id="KW-0547">Nucleotide-binding</keyword>
<gene>
    <name evidence="8" type="primary">106669894</name>
</gene>
<dbReference type="PROSITE" id="PS50011">
    <property type="entry name" value="PROTEIN_KINASE_DOM"/>
    <property type="match status" value="1"/>
</dbReference>
<keyword evidence="9" id="KW-1185">Reference proteome</keyword>
<proteinExistence type="predicted"/>
<evidence type="ECO:0000259" key="7">
    <source>
        <dbReference type="PROSITE" id="PS50011"/>
    </source>
</evidence>
<dbReference type="PANTHER" id="PTHR24346:SF82">
    <property type="entry name" value="KP78A-RELATED"/>
    <property type="match status" value="1"/>
</dbReference>
<reference evidence="8" key="1">
    <citation type="submission" date="2022-01" db="UniProtKB">
        <authorList>
            <consortium name="EnsemblMetazoa"/>
        </authorList>
    </citation>
    <scope>IDENTIFICATION</scope>
</reference>
<sequence length="411" mass="46930">MGDASLDSSDKYLLAQRGYTIHRRIGEGSYSKVYSVSYQTKGDMEDEFPKNLKVQLACKLIKADKMPKEFVTKFLIRELNILTKLSHPHIIHVHSTLQRGNKYMIFMRHAEYGNLCDFLITHGALREKVARIWLRQIAVALIYLHTLDIAHRDIKCENILITANHNVKLADFGFSRFSVDHKGKPLFCSTYCGSLPYASPELLKGIPYNPKLSDIWSLGVVLFIMLNRIMPFKSDNLTDLWLSQMNKNYKFKSQVLKTTSPEAVTIVSLMLEPNCHERITLEDIIKSKWMAAEPKLLDLTDLEKKALVQAQEVREVIRPHKMAKSSKEISKEPQKKALPKKHTLSSTSDKVSSMKFEHEEKIEDSLFSDQIIRSESEDFTSTLIPKSASSTGEHFSAEEEHSPSVSEDTLI</sequence>
<dbReference type="SMART" id="SM00220">
    <property type="entry name" value="S_TKc"/>
    <property type="match status" value="1"/>
</dbReference>
<dbReference type="InterPro" id="IPR011009">
    <property type="entry name" value="Kinase-like_dom_sf"/>
</dbReference>
<evidence type="ECO:0000313" key="8">
    <source>
        <dbReference type="EnsemblMetazoa" id="XP_014255225.1"/>
    </source>
</evidence>
<dbReference type="PROSITE" id="PS00108">
    <property type="entry name" value="PROTEIN_KINASE_ST"/>
    <property type="match status" value="1"/>
</dbReference>
<evidence type="ECO:0000256" key="3">
    <source>
        <dbReference type="ARBA" id="ARBA00022741"/>
    </source>
</evidence>
<keyword evidence="2" id="KW-0808">Transferase</keyword>
<dbReference type="GO" id="GO:0035556">
    <property type="term" value="P:intracellular signal transduction"/>
    <property type="evidence" value="ECO:0007669"/>
    <property type="project" value="TreeGrafter"/>
</dbReference>
<dbReference type="SUPFAM" id="SSF56112">
    <property type="entry name" value="Protein kinase-like (PK-like)"/>
    <property type="match status" value="1"/>
</dbReference>
<dbReference type="EnsemblMetazoa" id="XM_014399739.2">
    <property type="protein sequence ID" value="XP_014255225.1"/>
    <property type="gene ID" value="LOC106669894"/>
</dbReference>
<dbReference type="GO" id="GO:0000226">
    <property type="term" value="P:microtubule cytoskeleton organization"/>
    <property type="evidence" value="ECO:0007669"/>
    <property type="project" value="TreeGrafter"/>
</dbReference>
<organism evidence="8 9">
    <name type="scientific">Cimex lectularius</name>
    <name type="common">Bed bug</name>
    <name type="synonym">Acanthia lectularia</name>
    <dbReference type="NCBI Taxonomy" id="79782"/>
    <lineage>
        <taxon>Eukaryota</taxon>
        <taxon>Metazoa</taxon>
        <taxon>Ecdysozoa</taxon>
        <taxon>Arthropoda</taxon>
        <taxon>Hexapoda</taxon>
        <taxon>Insecta</taxon>
        <taxon>Pterygota</taxon>
        <taxon>Neoptera</taxon>
        <taxon>Paraneoptera</taxon>
        <taxon>Hemiptera</taxon>
        <taxon>Heteroptera</taxon>
        <taxon>Panheteroptera</taxon>
        <taxon>Cimicomorpha</taxon>
        <taxon>Cimicidae</taxon>
        <taxon>Cimex</taxon>
    </lineage>
</organism>
<dbReference type="Gene3D" id="1.10.510.10">
    <property type="entry name" value="Transferase(Phosphotransferase) domain 1"/>
    <property type="match status" value="1"/>
</dbReference>
<keyword evidence="1" id="KW-0723">Serine/threonine-protein kinase</keyword>
<dbReference type="OMA" id="HYDLQSI"/>
<dbReference type="KEGG" id="clec:106669894"/>
<feature type="region of interest" description="Disordered" evidence="6">
    <location>
        <begin position="378"/>
        <end position="411"/>
    </location>
</feature>
<keyword evidence="4" id="KW-0418">Kinase</keyword>
<evidence type="ECO:0000313" key="9">
    <source>
        <dbReference type="Proteomes" id="UP000494040"/>
    </source>
</evidence>